<dbReference type="EMBL" id="CACTIH010003880">
    <property type="protein sequence ID" value="CAA2986708.1"/>
    <property type="molecule type" value="Genomic_DNA"/>
</dbReference>
<dbReference type="Proteomes" id="UP000594638">
    <property type="component" value="Unassembled WGS sequence"/>
</dbReference>
<reference evidence="2 3" key="1">
    <citation type="submission" date="2019-12" db="EMBL/GenBank/DDBJ databases">
        <authorList>
            <person name="Alioto T."/>
            <person name="Alioto T."/>
            <person name="Gomez Garrido J."/>
        </authorList>
    </citation>
    <scope>NUCLEOTIDE SEQUENCE [LARGE SCALE GENOMIC DNA]</scope>
</reference>
<evidence type="ECO:0000313" key="3">
    <source>
        <dbReference type="Proteomes" id="UP000594638"/>
    </source>
</evidence>
<keyword evidence="3" id="KW-1185">Reference proteome</keyword>
<proteinExistence type="predicted"/>
<comment type="caution">
    <text evidence="2">The sequence shown here is derived from an EMBL/GenBank/DDBJ whole genome shotgun (WGS) entry which is preliminary data.</text>
</comment>
<protein>
    <submittedName>
        <fullName evidence="2">Uncharacterized protein</fullName>
    </submittedName>
</protein>
<sequence>MEENNLVEGNPKEKPSPKAIIKKYSSDKLLNNDANPKRQLEETPLKLTASIFLAQHCRLKMKASVAKIKQEMAKSLKMLATKNAPLRPKTENPTHEWQKN</sequence>
<gene>
    <name evidence="2" type="ORF">OLEA9_A091776</name>
</gene>
<organism evidence="2 3">
    <name type="scientific">Olea europaea subsp. europaea</name>
    <dbReference type="NCBI Taxonomy" id="158383"/>
    <lineage>
        <taxon>Eukaryota</taxon>
        <taxon>Viridiplantae</taxon>
        <taxon>Streptophyta</taxon>
        <taxon>Embryophyta</taxon>
        <taxon>Tracheophyta</taxon>
        <taxon>Spermatophyta</taxon>
        <taxon>Magnoliopsida</taxon>
        <taxon>eudicotyledons</taxon>
        <taxon>Gunneridae</taxon>
        <taxon>Pentapetalae</taxon>
        <taxon>asterids</taxon>
        <taxon>lamiids</taxon>
        <taxon>Lamiales</taxon>
        <taxon>Oleaceae</taxon>
        <taxon>Oleeae</taxon>
        <taxon>Olea</taxon>
    </lineage>
</organism>
<evidence type="ECO:0000313" key="2">
    <source>
        <dbReference type="EMBL" id="CAA2986708.1"/>
    </source>
</evidence>
<name>A0A8S0S4Q6_OLEEU</name>
<dbReference type="Gramene" id="OE9A091776T1">
    <property type="protein sequence ID" value="OE9A091776C1"/>
    <property type="gene ID" value="OE9A091776"/>
</dbReference>
<feature type="region of interest" description="Disordered" evidence="1">
    <location>
        <begin position="1"/>
        <end position="20"/>
    </location>
</feature>
<accession>A0A8S0S4Q6</accession>
<evidence type="ECO:0000256" key="1">
    <source>
        <dbReference type="SAM" id="MobiDB-lite"/>
    </source>
</evidence>
<dbReference type="AlphaFoldDB" id="A0A8S0S4Q6"/>